<dbReference type="AlphaFoldDB" id="A0A930UCM6"/>
<dbReference type="Proteomes" id="UP000646211">
    <property type="component" value="Unassembled WGS sequence"/>
</dbReference>
<dbReference type="InterPro" id="IPR025193">
    <property type="entry name" value="DUF4114"/>
</dbReference>
<evidence type="ECO:0000259" key="2">
    <source>
        <dbReference type="Pfam" id="PF16130"/>
    </source>
</evidence>
<dbReference type="InterPro" id="IPR031025">
    <property type="entry name" value="LruC_dom"/>
</dbReference>
<name>A0A930UCM6_9FLAO</name>
<protein>
    <submittedName>
        <fullName evidence="3">LruC domain-containing protein</fullName>
    </submittedName>
</protein>
<dbReference type="EMBL" id="JADHEC010000012">
    <property type="protein sequence ID" value="MBF2708372.1"/>
    <property type="molecule type" value="Genomic_DNA"/>
</dbReference>
<evidence type="ECO:0000259" key="1">
    <source>
        <dbReference type="Pfam" id="PF13448"/>
    </source>
</evidence>
<proteinExistence type="predicted"/>
<dbReference type="NCBIfam" id="TIGR04456">
    <property type="entry name" value="LruC_dom"/>
    <property type="match status" value="1"/>
</dbReference>
<gene>
    <name evidence="3" type="ORF">IR213_07195</name>
</gene>
<reference evidence="3" key="1">
    <citation type="submission" date="2020-11" db="EMBL/GenBank/DDBJ databases">
        <title>Genome of Flavobacterium soyangense.</title>
        <authorList>
            <person name="Liu Q."/>
            <person name="Xin Y.-H."/>
        </authorList>
    </citation>
    <scope>NUCLEOTIDE SEQUENCE</scope>
    <source>
        <strain evidence="3">CGMCC 1.13493</strain>
    </source>
</reference>
<dbReference type="Pfam" id="PF16130">
    <property type="entry name" value="DUF4842"/>
    <property type="match status" value="1"/>
</dbReference>
<evidence type="ECO:0000313" key="4">
    <source>
        <dbReference type="Proteomes" id="UP000646211"/>
    </source>
</evidence>
<dbReference type="InterPro" id="IPR032295">
    <property type="entry name" value="DUF4842"/>
</dbReference>
<dbReference type="RefSeq" id="WP_194311629.1">
    <property type="nucleotide sequence ID" value="NZ_JADHEC010000012.1"/>
</dbReference>
<feature type="domain" description="DUF4114" evidence="1">
    <location>
        <begin position="307"/>
        <end position="389"/>
    </location>
</feature>
<accession>A0A930UCM6</accession>
<feature type="domain" description="DUF4842" evidence="2">
    <location>
        <begin position="475"/>
        <end position="680"/>
    </location>
</feature>
<evidence type="ECO:0000313" key="3">
    <source>
        <dbReference type="EMBL" id="MBF2708372.1"/>
    </source>
</evidence>
<dbReference type="Pfam" id="PF13448">
    <property type="entry name" value="DUF4114"/>
    <property type="match status" value="1"/>
</dbReference>
<sequence>MKTISPKTSLVLSSIFSILLYSCVSDKEISKDQNYANFDFKTTKQITVSVSTLNSENKPIGGVPVQIYTQNPLTPEGLLKENSSDFLAFKGISSNSGLLDCEIAPETFVDSLSVLVNHIGLPSLKQVKIDSKNLNVVVGGSSSQKTNKSNGALKTTSTAVIPDPIKMSGYYVLGSWDNQGKPNYLLNVGGNIANDFLADVNASLPENLRLPVSHPEYLNSSDNGNIELIADAEVWVTFVHEGAGYRNALGYYTHKNDNPPASQTEIKDQTIIFPNVSYNGSGGSLRSGNKVQLLYLDPSTNKYTTVFPSGTTVAWFFIANSFNSSTNSIGSGNGKFYSDKRFNPETNIDKKKHNVVLKDNKRQLLLLGFEDINREKGSDEDFNDGIFYSTVSPFSAAKTDKIKSIDTPKDTDGDGVGDSLDEYPTDPTKAFNNYYPAKNSTGTLAFEDLWPSKGDYDFNDLVVDYNFNQVTNASNKIVEINAALTVRAIGASFKNGFSLQFNTTPSNVKSVTGQNLNNGVFTLNSNGTEQKQSKAVIPIFDDPYKVLNTATAITNTYVGGAYSAPKTMNIKIEFITPMPLSSFGTAPYNPFIVASGIRGKEIHLPANTPTDLADKSKFGTGDDDSNLATQKYYMSDNNLPWAINIPVQFAYPAEQQDITKAFLLFNKWAESQGTNFMDWYIDKNGYRDSSKLYKK</sequence>
<keyword evidence="4" id="KW-1185">Reference proteome</keyword>
<organism evidence="3 4">
    <name type="scientific">Flavobacterium soyangense</name>
    <dbReference type="NCBI Taxonomy" id="2023265"/>
    <lineage>
        <taxon>Bacteria</taxon>
        <taxon>Pseudomonadati</taxon>
        <taxon>Bacteroidota</taxon>
        <taxon>Flavobacteriia</taxon>
        <taxon>Flavobacteriales</taxon>
        <taxon>Flavobacteriaceae</taxon>
        <taxon>Flavobacterium</taxon>
    </lineage>
</organism>
<comment type="caution">
    <text evidence="3">The sequence shown here is derived from an EMBL/GenBank/DDBJ whole genome shotgun (WGS) entry which is preliminary data.</text>
</comment>
<dbReference type="PROSITE" id="PS51257">
    <property type="entry name" value="PROKAR_LIPOPROTEIN"/>
    <property type="match status" value="1"/>
</dbReference>